<evidence type="ECO:0000313" key="2">
    <source>
        <dbReference type="Proteomes" id="UP001056455"/>
    </source>
</evidence>
<keyword evidence="2" id="KW-1185">Reference proteome</keyword>
<proteinExistence type="predicted"/>
<name>A0ABY4YV63_9MICO</name>
<accession>A0ABY4YV63</accession>
<sequence>MAGTPSSGTSGSGKSGSGMSAERLALALVRRARRVPRAEAAALKVASSLRGNQLARTAVSRAFDMDLEGIGGTVFVDGGNLLAGEGLDNVPVVVLSLVGTPADLMEQRLEEIGQEQLLTGGFRPVLIIDGDHFSAVREFGWPVELVLSREQWDSESHLRDESGWDAYLTRRYQAIRRNYRAAALLEFGPEHPLTLTYLHSLGPATP</sequence>
<reference evidence="1" key="1">
    <citation type="submission" date="2022-06" db="EMBL/GenBank/DDBJ databases">
        <title>Ornithinimicrobium HY1793.</title>
        <authorList>
            <person name="Huang Y."/>
        </authorList>
    </citation>
    <scope>NUCLEOTIDE SEQUENCE</scope>
    <source>
        <strain evidence="1">HY1793</strain>
    </source>
</reference>
<dbReference type="EMBL" id="CP099489">
    <property type="protein sequence ID" value="USQ80052.1"/>
    <property type="molecule type" value="Genomic_DNA"/>
</dbReference>
<gene>
    <name evidence="1" type="ORF">NF556_21110</name>
</gene>
<dbReference type="RefSeq" id="WP_252593340.1">
    <property type="nucleotide sequence ID" value="NZ_CP099489.1"/>
</dbReference>
<dbReference type="Proteomes" id="UP001056455">
    <property type="component" value="Chromosome"/>
</dbReference>
<protein>
    <submittedName>
        <fullName evidence="1">Uncharacterized protein</fullName>
    </submittedName>
</protein>
<evidence type="ECO:0000313" key="1">
    <source>
        <dbReference type="EMBL" id="USQ80052.1"/>
    </source>
</evidence>
<organism evidence="1 2">
    <name type="scientific">Ornithinimicrobium faecis</name>
    <dbReference type="NCBI Taxonomy" id="2934158"/>
    <lineage>
        <taxon>Bacteria</taxon>
        <taxon>Bacillati</taxon>
        <taxon>Actinomycetota</taxon>
        <taxon>Actinomycetes</taxon>
        <taxon>Micrococcales</taxon>
        <taxon>Ornithinimicrobiaceae</taxon>
        <taxon>Ornithinimicrobium</taxon>
    </lineage>
</organism>